<dbReference type="Proteomes" id="UP000029507">
    <property type="component" value="Chromosome"/>
</dbReference>
<evidence type="ECO:0000313" key="2">
    <source>
        <dbReference type="EMBL" id="AIQ65513.1"/>
    </source>
</evidence>
<keyword evidence="3" id="KW-1185">Reference proteome</keyword>
<dbReference type="EMBL" id="CP009286">
    <property type="protein sequence ID" value="AIQ65513.1"/>
    <property type="molecule type" value="Genomic_DNA"/>
</dbReference>
<gene>
    <name evidence="2" type="ORF">PSTEL_22740</name>
</gene>
<reference evidence="2 3" key="1">
    <citation type="submission" date="2014-08" db="EMBL/GenBank/DDBJ databases">
        <title>Comparative genomics of the Paenibacillus odorifer group.</title>
        <authorList>
            <person name="den Bakker H.C."/>
            <person name="Tsai Y.-C."/>
            <person name="Martin N."/>
            <person name="Korlach J."/>
            <person name="Wiedmann M."/>
        </authorList>
    </citation>
    <scope>NUCLEOTIDE SEQUENCE [LARGE SCALE GENOMIC DNA]</scope>
    <source>
        <strain evidence="2 3">DSM 14472</strain>
    </source>
</reference>
<organism evidence="2 3">
    <name type="scientific">Paenibacillus stellifer</name>
    <dbReference type="NCBI Taxonomy" id="169760"/>
    <lineage>
        <taxon>Bacteria</taxon>
        <taxon>Bacillati</taxon>
        <taxon>Bacillota</taxon>
        <taxon>Bacilli</taxon>
        <taxon>Bacillales</taxon>
        <taxon>Paenibacillaceae</taxon>
        <taxon>Paenibacillus</taxon>
    </lineage>
</organism>
<feature type="signal peptide" evidence="1">
    <location>
        <begin position="1"/>
        <end position="25"/>
    </location>
</feature>
<accession>A0A089M209</accession>
<name>A0A089M209_9BACL</name>
<dbReference type="HOGENOM" id="CLU_069119_0_0_9"/>
<sequence length="272" mass="27709">MRVTVRWGKMIVLLAGCCVIAAALAGFGDSLRNEAEASGAERGAEVQRAGSGEPAETLTRLAAIAGRVTEPGSKVRVVLKWQGETETAPAEGASASAELAEDLGLSLPVPADMEGHAAYRAAGESGGVQIKLMETALDDGSSYVIVTLETADLAATEAAFRAGADAAGAALARAGITADWNMSMQGTAPGQGDPQSALALAQRGLAASLPGLKAEESYTDAATASLSYSAPGLGRSIRSGNHLLGVQAAVHYDGIRDINRVTIGFPLITIEY</sequence>
<dbReference type="Gene3D" id="3.30.360.40">
    <property type="entry name" value="YwmB-like"/>
    <property type="match status" value="1"/>
</dbReference>
<dbReference type="RefSeq" id="WP_038698643.1">
    <property type="nucleotide sequence ID" value="NZ_CP009286.1"/>
</dbReference>
<evidence type="ECO:0008006" key="4">
    <source>
        <dbReference type="Google" id="ProtNLM"/>
    </source>
</evidence>
<feature type="chain" id="PRO_5038859267" description="TATA-box binding protein" evidence="1">
    <location>
        <begin position="26"/>
        <end position="272"/>
    </location>
</feature>
<protein>
    <recommendedName>
        <fullName evidence="4">TATA-box binding protein</fullName>
    </recommendedName>
</protein>
<evidence type="ECO:0000313" key="3">
    <source>
        <dbReference type="Proteomes" id="UP000029507"/>
    </source>
</evidence>
<dbReference type="InterPro" id="IPR014794">
    <property type="entry name" value="DUF1779"/>
</dbReference>
<keyword evidence="1" id="KW-0732">Signal</keyword>
<dbReference type="AlphaFoldDB" id="A0A089M209"/>
<dbReference type="STRING" id="169760.PSTEL_22740"/>
<dbReference type="OrthoDB" id="2660768at2"/>
<proteinExistence type="predicted"/>
<evidence type="ECO:0000256" key="1">
    <source>
        <dbReference type="SAM" id="SignalP"/>
    </source>
</evidence>
<dbReference type="Pfam" id="PF08680">
    <property type="entry name" value="DUF1779"/>
    <property type="match status" value="1"/>
</dbReference>
<dbReference type="KEGG" id="pste:PSTEL_22740"/>